<dbReference type="InterPro" id="IPR005303">
    <property type="entry name" value="MOCOS_middle"/>
</dbReference>
<sequence>MRVLEVWRYPVKSMQGESLPRATVGPHGLAGDRVAGLVDRETGLVLTARRAPQLLEARGVLSDGAPAVRLPNGTQTRDDDLLSDWLGRPVSLRLAATHGRGTYEIAADFEDEAGSEWIQWAGPAGTFHDSKRTQISVLSTGSIGTWDVRRFRPNVLVDGSDEAALVGRQVAIGSACLEAVKQIDRCVIVTRPQPAGIARDLDVLRTINRDHGGNLGIGTMVVAEGSIAVGDELRPS</sequence>
<organism evidence="2">
    <name type="scientific">uncultured Acidimicrobiales bacterium</name>
    <dbReference type="NCBI Taxonomy" id="310071"/>
    <lineage>
        <taxon>Bacteria</taxon>
        <taxon>Bacillati</taxon>
        <taxon>Actinomycetota</taxon>
        <taxon>Acidimicrobiia</taxon>
        <taxon>Acidimicrobiales</taxon>
        <taxon>environmental samples</taxon>
    </lineage>
</organism>
<reference evidence="2" key="1">
    <citation type="submission" date="2020-02" db="EMBL/GenBank/DDBJ databases">
        <authorList>
            <person name="Meier V. D."/>
        </authorList>
    </citation>
    <scope>NUCLEOTIDE SEQUENCE</scope>
    <source>
        <strain evidence="2">AVDCRST_MAG50</strain>
    </source>
</reference>
<dbReference type="PROSITE" id="PS51340">
    <property type="entry name" value="MOSC"/>
    <property type="match status" value="1"/>
</dbReference>
<feature type="domain" description="MOSC" evidence="1">
    <location>
        <begin position="110"/>
        <end position="236"/>
    </location>
</feature>
<dbReference type="GO" id="GO:0030170">
    <property type="term" value="F:pyridoxal phosphate binding"/>
    <property type="evidence" value="ECO:0007669"/>
    <property type="project" value="InterPro"/>
</dbReference>
<gene>
    <name evidence="2" type="ORF">AVDCRST_MAG50-296</name>
</gene>
<dbReference type="SUPFAM" id="SSF50800">
    <property type="entry name" value="PK beta-barrel domain-like"/>
    <property type="match status" value="1"/>
</dbReference>
<dbReference type="Pfam" id="PF03476">
    <property type="entry name" value="MOSC_N"/>
    <property type="match status" value="1"/>
</dbReference>
<evidence type="ECO:0000313" key="2">
    <source>
        <dbReference type="EMBL" id="CAA9217123.1"/>
    </source>
</evidence>
<dbReference type="GO" id="GO:0003824">
    <property type="term" value="F:catalytic activity"/>
    <property type="evidence" value="ECO:0007669"/>
    <property type="project" value="InterPro"/>
</dbReference>
<protein>
    <recommendedName>
        <fullName evidence="1">MOSC domain-containing protein</fullName>
    </recommendedName>
</protein>
<dbReference type="InterPro" id="IPR011037">
    <property type="entry name" value="Pyrv_Knase-like_insert_dom_sf"/>
</dbReference>
<dbReference type="EMBL" id="CADCTF010000018">
    <property type="protein sequence ID" value="CAA9217123.1"/>
    <property type="molecule type" value="Genomic_DNA"/>
</dbReference>
<proteinExistence type="predicted"/>
<accession>A0A6J4H9P0</accession>
<evidence type="ECO:0000259" key="1">
    <source>
        <dbReference type="PROSITE" id="PS51340"/>
    </source>
</evidence>
<name>A0A6J4H9P0_9ACTN</name>
<dbReference type="Pfam" id="PF03473">
    <property type="entry name" value="MOSC"/>
    <property type="match status" value="1"/>
</dbReference>
<dbReference type="InterPro" id="IPR005302">
    <property type="entry name" value="MoCF_Sase_C"/>
</dbReference>
<dbReference type="AlphaFoldDB" id="A0A6J4H9P0"/>
<dbReference type="GO" id="GO:0030151">
    <property type="term" value="F:molybdenum ion binding"/>
    <property type="evidence" value="ECO:0007669"/>
    <property type="project" value="InterPro"/>
</dbReference>